<gene>
    <name evidence="2" type="ORF">X474_23220</name>
</gene>
<organism evidence="2 3">
    <name type="scientific">Dethiosulfatarculus sandiegensis</name>
    <dbReference type="NCBI Taxonomy" id="1429043"/>
    <lineage>
        <taxon>Bacteria</taxon>
        <taxon>Pseudomonadati</taxon>
        <taxon>Thermodesulfobacteriota</taxon>
        <taxon>Desulfarculia</taxon>
        <taxon>Desulfarculales</taxon>
        <taxon>Desulfarculaceae</taxon>
        <taxon>Dethiosulfatarculus</taxon>
    </lineage>
</organism>
<accession>A0A0D2J7F6</accession>
<dbReference type="STRING" id="1429043.X474_23220"/>
<evidence type="ECO:0000313" key="2">
    <source>
        <dbReference type="EMBL" id="KIX11646.1"/>
    </source>
</evidence>
<dbReference type="AlphaFoldDB" id="A0A0D2J7F6"/>
<comment type="caution">
    <text evidence="2">The sequence shown here is derived from an EMBL/GenBank/DDBJ whole genome shotgun (WGS) entry which is preliminary data.</text>
</comment>
<dbReference type="Proteomes" id="UP000032233">
    <property type="component" value="Unassembled WGS sequence"/>
</dbReference>
<proteinExistence type="predicted"/>
<evidence type="ECO:0000259" key="1">
    <source>
        <dbReference type="Pfam" id="PF21758"/>
    </source>
</evidence>
<feature type="domain" description="Prenylated flavin chaperone LpdD-like" evidence="1">
    <location>
        <begin position="27"/>
        <end position="138"/>
    </location>
</feature>
<protein>
    <recommendedName>
        <fullName evidence="1">Prenylated flavin chaperone LpdD-like domain-containing protein</fullName>
    </recommendedName>
</protein>
<name>A0A0D2J7F6_9BACT</name>
<evidence type="ECO:0000313" key="3">
    <source>
        <dbReference type="Proteomes" id="UP000032233"/>
    </source>
</evidence>
<dbReference type="InterPro" id="IPR048844">
    <property type="entry name" value="LpdD_chaperone-like"/>
</dbReference>
<dbReference type="Pfam" id="PF21758">
    <property type="entry name" value="PAC_bac"/>
    <property type="match status" value="1"/>
</dbReference>
<dbReference type="EMBL" id="AZAC01000048">
    <property type="protein sequence ID" value="KIX11646.1"/>
    <property type="molecule type" value="Genomic_DNA"/>
</dbReference>
<reference evidence="2 3" key="1">
    <citation type="submission" date="2013-11" db="EMBL/GenBank/DDBJ databases">
        <title>Metagenomic analysis of a methanogenic consortium involved in long chain n-alkane degradation.</title>
        <authorList>
            <person name="Davidova I.A."/>
            <person name="Callaghan A.V."/>
            <person name="Wawrik B."/>
            <person name="Pruitt S."/>
            <person name="Marks C."/>
            <person name="Duncan K.E."/>
            <person name="Suflita J.M."/>
        </authorList>
    </citation>
    <scope>NUCLEOTIDE SEQUENCE [LARGE SCALE GENOMIC DNA]</scope>
    <source>
        <strain evidence="2 3">SPR</strain>
    </source>
</reference>
<keyword evidence="3" id="KW-1185">Reference proteome</keyword>
<sequence length="139" mass="14888">MYILSYELGFLRKGKVKMPLVRTGSVDFGLSAQIEEIGPDLLVIVTGGPLPHIGAVAAATPRKSLADPAKTSASTSVFCYVGHKEDEIARFLAQNLAARLKRKVLVTAGMHWENLTPEGISQVEAQTGELLTAILNSLT</sequence>
<dbReference type="InParanoid" id="A0A0D2J7F6"/>